<name>A0A8H7T5Q7_9HELO</name>
<dbReference type="InterPro" id="IPR020915">
    <property type="entry name" value="UPF0311"/>
</dbReference>
<feature type="signal peptide" evidence="1">
    <location>
        <begin position="1"/>
        <end position="18"/>
    </location>
</feature>
<comment type="caution">
    <text evidence="2">The sequence shown here is derived from an EMBL/GenBank/DDBJ whole genome shotgun (WGS) entry which is preliminary data.</text>
</comment>
<keyword evidence="1" id="KW-0732">Signal</keyword>
<dbReference type="EMBL" id="JAFJYH010000359">
    <property type="protein sequence ID" value="KAG4412713.1"/>
    <property type="molecule type" value="Genomic_DNA"/>
</dbReference>
<sequence>MIGYKVFFALSVFTGIFAQPQPKAPGLTYLYTANITLGETIDYGDGPHGHRSFSIDVGGTFSGPILKGTVIRGEDWGITDKSGNFYADVRSGFRTHDGADIYLQTHGTQRDDALHLAIQYETGNANYTWLNTIVGVGILKPGNGYAIIETWGLESP</sequence>
<dbReference type="Gene3D" id="2.40.160.20">
    <property type="match status" value="1"/>
</dbReference>
<accession>A0A8H7T5Q7</accession>
<gene>
    <name evidence="2" type="ORF">IFR04_014144</name>
</gene>
<protein>
    <submittedName>
        <fullName evidence="2">Uncharacterized protein</fullName>
    </submittedName>
</protein>
<dbReference type="PANTHER" id="PTHR37315">
    <property type="entry name" value="UPF0311 PROTEIN BLR7842"/>
    <property type="match status" value="1"/>
</dbReference>
<evidence type="ECO:0000313" key="2">
    <source>
        <dbReference type="EMBL" id="KAG4412713.1"/>
    </source>
</evidence>
<reference evidence="2" key="1">
    <citation type="submission" date="2021-02" db="EMBL/GenBank/DDBJ databases">
        <title>Genome sequence Cadophora malorum strain M34.</title>
        <authorList>
            <person name="Stefanovic E."/>
            <person name="Vu D."/>
            <person name="Scully C."/>
            <person name="Dijksterhuis J."/>
            <person name="Roader J."/>
            <person name="Houbraken J."/>
        </authorList>
    </citation>
    <scope>NUCLEOTIDE SEQUENCE</scope>
    <source>
        <strain evidence="2">M34</strain>
    </source>
</reference>
<dbReference type="Pfam" id="PF11578">
    <property type="entry name" value="DUF3237"/>
    <property type="match status" value="1"/>
</dbReference>
<evidence type="ECO:0000256" key="1">
    <source>
        <dbReference type="SAM" id="SignalP"/>
    </source>
</evidence>
<dbReference type="PANTHER" id="PTHR37315:SF1">
    <property type="entry name" value="UPF0311 PROTEIN BLR7842"/>
    <property type="match status" value="1"/>
</dbReference>
<dbReference type="Proteomes" id="UP000664132">
    <property type="component" value="Unassembled WGS sequence"/>
</dbReference>
<dbReference type="OrthoDB" id="2544694at2759"/>
<keyword evidence="3" id="KW-1185">Reference proteome</keyword>
<feature type="chain" id="PRO_5034064367" evidence="1">
    <location>
        <begin position="19"/>
        <end position="156"/>
    </location>
</feature>
<dbReference type="AlphaFoldDB" id="A0A8H7T5Q7"/>
<organism evidence="2 3">
    <name type="scientific">Cadophora malorum</name>
    <dbReference type="NCBI Taxonomy" id="108018"/>
    <lineage>
        <taxon>Eukaryota</taxon>
        <taxon>Fungi</taxon>
        <taxon>Dikarya</taxon>
        <taxon>Ascomycota</taxon>
        <taxon>Pezizomycotina</taxon>
        <taxon>Leotiomycetes</taxon>
        <taxon>Helotiales</taxon>
        <taxon>Ploettnerulaceae</taxon>
        <taxon>Cadophora</taxon>
    </lineage>
</organism>
<proteinExistence type="predicted"/>
<evidence type="ECO:0000313" key="3">
    <source>
        <dbReference type="Proteomes" id="UP000664132"/>
    </source>
</evidence>